<dbReference type="InParanoid" id="L9KZH3"/>
<name>L9KZH3_TUPCH</name>
<sequence length="306" mass="32647">MTSERAKPASLCQGGQTPELLEQRQPSDSVTATVLHVASLRAELSLQKTGPAEPGDTGRGRNRRMAAISETAAVTLRLVRAVVELAVAAWVVALWEVSTRTARTPSEGLGLPPAALQDTQYCPDLARHRTARSASTGQTEKPLSHRTPKAFTKGATQHPYCGGPLPFDLAHFTHHTPGRRHAVGPGHREWLPTEEKRQAAPETVGIYPAGSALQHRAQAPDRHSQIPAHGGPRAFNFCTHGGLAPITFHTLLLKKQSGCSRTQDGSRPWAQLLGQLSAVICTRSGEGPATLSRDHPGRSAGSSVST</sequence>
<feature type="region of interest" description="Disordered" evidence="1">
    <location>
        <begin position="1"/>
        <end position="27"/>
    </location>
</feature>
<reference evidence="3" key="1">
    <citation type="submission" date="2012-07" db="EMBL/GenBank/DDBJ databases">
        <title>Genome of the Chinese tree shrew, a rising model animal genetically related to primates.</title>
        <authorList>
            <person name="Zhang G."/>
            <person name="Fan Y."/>
            <person name="Yao Y."/>
            <person name="Huang Z."/>
        </authorList>
    </citation>
    <scope>NUCLEOTIDE SEQUENCE [LARGE SCALE GENOMIC DNA]</scope>
</reference>
<dbReference type="EMBL" id="KB320579">
    <property type="protein sequence ID" value="ELW68093.1"/>
    <property type="molecule type" value="Genomic_DNA"/>
</dbReference>
<reference evidence="3" key="2">
    <citation type="journal article" date="2013" name="Nat. Commun.">
        <title>Genome of the Chinese tree shrew.</title>
        <authorList>
            <person name="Fan Y."/>
            <person name="Huang Z.Y."/>
            <person name="Cao C.C."/>
            <person name="Chen C.S."/>
            <person name="Chen Y.X."/>
            <person name="Fan D.D."/>
            <person name="He J."/>
            <person name="Hou H.L."/>
            <person name="Hu L."/>
            <person name="Hu X.T."/>
            <person name="Jiang X.T."/>
            <person name="Lai R."/>
            <person name="Lang Y.S."/>
            <person name="Liang B."/>
            <person name="Liao S.G."/>
            <person name="Mu D."/>
            <person name="Ma Y.Y."/>
            <person name="Niu Y.Y."/>
            <person name="Sun X.Q."/>
            <person name="Xia J.Q."/>
            <person name="Xiao J."/>
            <person name="Xiong Z.Q."/>
            <person name="Xu L."/>
            <person name="Yang L."/>
            <person name="Zhang Y."/>
            <person name="Zhao W."/>
            <person name="Zhao X.D."/>
            <person name="Zheng Y.T."/>
            <person name="Zhou J.M."/>
            <person name="Zhu Y.B."/>
            <person name="Zhang G.J."/>
            <person name="Wang J."/>
            <person name="Yao Y.G."/>
        </authorList>
    </citation>
    <scope>NUCLEOTIDE SEQUENCE [LARGE SCALE GENOMIC DNA]</scope>
</reference>
<evidence type="ECO:0000313" key="2">
    <source>
        <dbReference type="EMBL" id="ELW68093.1"/>
    </source>
</evidence>
<evidence type="ECO:0000313" key="3">
    <source>
        <dbReference type="Proteomes" id="UP000011518"/>
    </source>
</evidence>
<accession>L9KZH3</accession>
<organism evidence="2 3">
    <name type="scientific">Tupaia chinensis</name>
    <name type="common">Chinese tree shrew</name>
    <name type="synonym">Tupaia belangeri chinensis</name>
    <dbReference type="NCBI Taxonomy" id="246437"/>
    <lineage>
        <taxon>Eukaryota</taxon>
        <taxon>Metazoa</taxon>
        <taxon>Chordata</taxon>
        <taxon>Craniata</taxon>
        <taxon>Vertebrata</taxon>
        <taxon>Euteleostomi</taxon>
        <taxon>Mammalia</taxon>
        <taxon>Eutheria</taxon>
        <taxon>Euarchontoglires</taxon>
        <taxon>Scandentia</taxon>
        <taxon>Tupaiidae</taxon>
        <taxon>Tupaia</taxon>
    </lineage>
</organism>
<evidence type="ECO:0000256" key="1">
    <source>
        <dbReference type="SAM" id="MobiDB-lite"/>
    </source>
</evidence>
<dbReference type="AlphaFoldDB" id="L9KZH3"/>
<proteinExistence type="predicted"/>
<gene>
    <name evidence="2" type="ORF">TREES_T100003903</name>
</gene>
<feature type="region of interest" description="Disordered" evidence="1">
    <location>
        <begin position="286"/>
        <end position="306"/>
    </location>
</feature>
<protein>
    <submittedName>
        <fullName evidence="2">Uncharacterized protein</fullName>
    </submittedName>
</protein>
<keyword evidence="3" id="KW-1185">Reference proteome</keyword>
<dbReference type="Proteomes" id="UP000011518">
    <property type="component" value="Unassembled WGS sequence"/>
</dbReference>